<accession>A0A4R2I3T4</accession>
<dbReference type="SMART" id="SM00710">
    <property type="entry name" value="PbH1"/>
    <property type="match status" value="6"/>
</dbReference>
<dbReference type="AlphaFoldDB" id="A0A4R2I3T4"/>
<keyword evidence="2" id="KW-1185">Reference proteome</keyword>
<dbReference type="OrthoDB" id="6057622at2"/>
<sequence>MQHRPIVRPDTALNPLARCVLAVLGTACAGLALGGDGERARVQPAFDRAAIPPAHSSRIGSHNRTRAQLAIGTSRLPRGGATLAVTTCDDAGPGSLREAIGLAAAGDTIDLTTLTCGTITLETGVLATSASALELDGPGETLLAIDGNGASQVLHHQGIGLCLTGLTIRNGMDASGYGGCLFTSGNLLMDASTITGCTAGDGSNAYAYGGGVDVIGNLTMVHSTISGNTATGTAGAIGGGAYVGGDLSAMSGSRISGNQATSQGGFVGGGGAYVSNTAMLDLATTVADNHATSTTRVAYGGGLQAGTSASVRYSMITGNTVHSGTSWAYGGGINLGYYGDDDFDRSLVFHHSTVSGNTATSNCESCSINGGGANAFGSIYSRGSTVRDNVVALDAASSGNAAGGGLATYAPGNVDTTISLVDSTVSGNSAVGGSTGGGIGFGGGLVSITGSAIVYNATIAFNSATTSGGGIAINAVHGAIASSSLFANNVAPMAADVAKVVFDPGDATLLGDHDIVMQAGADVILPVDTLGIDPLLSPLADNGGATATHALLACSPAVDAGANPLDLDVDQRGIPFVRNAGAAPDIGAFELQAGADHIFDDGFDPSPCP</sequence>
<evidence type="ECO:0000313" key="2">
    <source>
        <dbReference type="Proteomes" id="UP000294862"/>
    </source>
</evidence>
<dbReference type="SUPFAM" id="SSF51126">
    <property type="entry name" value="Pectin lyase-like"/>
    <property type="match status" value="1"/>
</dbReference>
<protein>
    <submittedName>
        <fullName evidence="1">Uncharacterized protein</fullName>
    </submittedName>
</protein>
<gene>
    <name evidence="1" type="ORF">EV148_10845</name>
</gene>
<dbReference type="InterPro" id="IPR011050">
    <property type="entry name" value="Pectin_lyase_fold/virulence"/>
</dbReference>
<dbReference type="Proteomes" id="UP000294862">
    <property type="component" value="Unassembled WGS sequence"/>
</dbReference>
<dbReference type="InterPro" id="IPR006626">
    <property type="entry name" value="PbH1"/>
</dbReference>
<dbReference type="NCBIfam" id="NF041518">
    <property type="entry name" value="choice_anch_Q"/>
    <property type="match status" value="1"/>
</dbReference>
<organism evidence="1 2">
    <name type="scientific">Dokdonella fugitiva</name>
    <dbReference type="NCBI Taxonomy" id="328517"/>
    <lineage>
        <taxon>Bacteria</taxon>
        <taxon>Pseudomonadati</taxon>
        <taxon>Pseudomonadota</taxon>
        <taxon>Gammaproteobacteria</taxon>
        <taxon>Lysobacterales</taxon>
        <taxon>Rhodanobacteraceae</taxon>
        <taxon>Dokdonella</taxon>
    </lineage>
</organism>
<dbReference type="RefSeq" id="WP_131999329.1">
    <property type="nucleotide sequence ID" value="NZ_SLWQ01000008.1"/>
</dbReference>
<dbReference type="InterPro" id="IPR059226">
    <property type="entry name" value="Choice_anch_Q_dom"/>
</dbReference>
<name>A0A4R2I3T4_9GAMM</name>
<evidence type="ECO:0000313" key="1">
    <source>
        <dbReference type="EMBL" id="TCO38209.1"/>
    </source>
</evidence>
<proteinExistence type="predicted"/>
<reference evidence="1 2" key="1">
    <citation type="journal article" date="2015" name="Stand. Genomic Sci.">
        <title>Genomic Encyclopedia of Bacterial and Archaeal Type Strains, Phase III: the genomes of soil and plant-associated and newly described type strains.</title>
        <authorList>
            <person name="Whitman W.B."/>
            <person name="Woyke T."/>
            <person name="Klenk H.P."/>
            <person name="Zhou Y."/>
            <person name="Lilburn T.G."/>
            <person name="Beck B.J."/>
            <person name="De Vos P."/>
            <person name="Vandamme P."/>
            <person name="Eisen J.A."/>
            <person name="Garrity G."/>
            <person name="Hugenholtz P."/>
            <person name="Kyrpides N.C."/>
        </authorList>
    </citation>
    <scope>NUCLEOTIDE SEQUENCE [LARGE SCALE GENOMIC DNA]</scope>
    <source>
        <strain evidence="1 2">A3</strain>
    </source>
</reference>
<comment type="caution">
    <text evidence="1">The sequence shown here is derived from an EMBL/GenBank/DDBJ whole genome shotgun (WGS) entry which is preliminary data.</text>
</comment>
<dbReference type="EMBL" id="SLWQ01000008">
    <property type="protein sequence ID" value="TCO38209.1"/>
    <property type="molecule type" value="Genomic_DNA"/>
</dbReference>